<feature type="region of interest" description="Disordered" evidence="2">
    <location>
        <begin position="117"/>
        <end position="148"/>
    </location>
</feature>
<evidence type="ECO:0000256" key="2">
    <source>
        <dbReference type="SAM" id="MobiDB-lite"/>
    </source>
</evidence>
<name>A0A4P6TV07_STRSO</name>
<dbReference type="STRING" id="73044.GCA_000725795_04186"/>
<dbReference type="Pfam" id="PF06013">
    <property type="entry name" value="WXG100"/>
    <property type="match status" value="1"/>
</dbReference>
<dbReference type="Proteomes" id="UP000292547">
    <property type="component" value="Chromosome"/>
</dbReference>
<feature type="coiled-coil region" evidence="1">
    <location>
        <begin position="24"/>
        <end position="51"/>
    </location>
</feature>
<sequence>MHEHRGERGLRVGNADLDVSEDGLTRLAGELDTMRRHLEQQTRRMDKIVDKVAAGWQGPTATAYRSLHRGVAEDAVRIRQVMVLLEAAMRASRDGFTEQELDTLARIRRMQDAEDVSAAASTLTVPDPAPAPNAGPHGSQPRSRILDI</sequence>
<gene>
    <name evidence="3" type="ORF">D0Z67_09785</name>
</gene>
<keyword evidence="4" id="KW-1185">Reference proteome</keyword>
<dbReference type="SUPFAM" id="SSF140453">
    <property type="entry name" value="EsxAB dimer-like"/>
    <property type="match status" value="1"/>
</dbReference>
<dbReference type="InterPro" id="IPR036689">
    <property type="entry name" value="ESAT-6-like_sf"/>
</dbReference>
<organism evidence="3 4">
    <name type="scientific">Streptomyces seoulensis</name>
    <dbReference type="NCBI Taxonomy" id="73044"/>
    <lineage>
        <taxon>Bacteria</taxon>
        <taxon>Bacillati</taxon>
        <taxon>Actinomycetota</taxon>
        <taxon>Actinomycetes</taxon>
        <taxon>Kitasatosporales</taxon>
        <taxon>Streptomycetaceae</taxon>
        <taxon>Streptomyces</taxon>
    </lineage>
</organism>
<evidence type="ECO:0000256" key="1">
    <source>
        <dbReference type="SAM" id="Coils"/>
    </source>
</evidence>
<dbReference type="OrthoDB" id="3253863at2"/>
<protein>
    <submittedName>
        <fullName evidence="3">WXG100 family type VII secretion target</fullName>
    </submittedName>
</protein>
<dbReference type="EMBL" id="CP032229">
    <property type="protein sequence ID" value="QBJ90572.1"/>
    <property type="molecule type" value="Genomic_DNA"/>
</dbReference>
<keyword evidence="1" id="KW-0175">Coiled coil</keyword>
<evidence type="ECO:0000313" key="4">
    <source>
        <dbReference type="Proteomes" id="UP000292547"/>
    </source>
</evidence>
<reference evidence="3 4" key="1">
    <citation type="submission" date="2018-08" db="EMBL/GenBank/DDBJ databases">
        <title>The complete genome sequence of Streptomyces seoulensis, a pioneer strain for nickel superoxide dismutase discovery.</title>
        <authorList>
            <person name="Shin J."/>
            <person name="Lee J.-S."/>
            <person name="Lee E.-J."/>
            <person name="Youn H.-D."/>
        </authorList>
    </citation>
    <scope>NUCLEOTIDE SEQUENCE [LARGE SCALE GENOMIC DNA]</scope>
    <source>
        <strain evidence="3 4">KCTC 9819</strain>
    </source>
</reference>
<dbReference type="KEGG" id="sseo:D0Z67_09785"/>
<dbReference type="AlphaFoldDB" id="A0A4P6TV07"/>
<evidence type="ECO:0000313" key="3">
    <source>
        <dbReference type="EMBL" id="QBJ90572.1"/>
    </source>
</evidence>
<dbReference type="Gene3D" id="1.10.287.1060">
    <property type="entry name" value="ESAT-6-like"/>
    <property type="match status" value="1"/>
</dbReference>
<proteinExistence type="predicted"/>
<accession>A0A4P6TV07</accession>
<dbReference type="InterPro" id="IPR010310">
    <property type="entry name" value="T7SS_ESAT-6-like"/>
</dbReference>
<dbReference type="GeneID" id="300099223"/>
<dbReference type="RefSeq" id="WP_051887876.1">
    <property type="nucleotide sequence ID" value="NZ_CP032229.1"/>
</dbReference>